<feature type="compositionally biased region" description="Basic and acidic residues" evidence="2">
    <location>
        <begin position="532"/>
        <end position="541"/>
    </location>
</feature>
<evidence type="ECO:0000313" key="5">
    <source>
        <dbReference type="Proteomes" id="UP001046870"/>
    </source>
</evidence>
<organism evidence="4 5">
    <name type="scientific">Megalops atlanticus</name>
    <name type="common">Tarpon</name>
    <name type="synonym">Clupea gigantea</name>
    <dbReference type="NCBI Taxonomy" id="7932"/>
    <lineage>
        <taxon>Eukaryota</taxon>
        <taxon>Metazoa</taxon>
        <taxon>Chordata</taxon>
        <taxon>Craniata</taxon>
        <taxon>Vertebrata</taxon>
        <taxon>Euteleostomi</taxon>
        <taxon>Actinopterygii</taxon>
        <taxon>Neopterygii</taxon>
        <taxon>Teleostei</taxon>
        <taxon>Elopiformes</taxon>
        <taxon>Megalopidae</taxon>
        <taxon>Megalops</taxon>
    </lineage>
</organism>
<comment type="caution">
    <text evidence="4">The sequence shown here is derived from an EMBL/GenBank/DDBJ whole genome shotgun (WGS) entry which is preliminary data.</text>
</comment>
<dbReference type="InterPro" id="IPR036388">
    <property type="entry name" value="WH-like_DNA-bd_sf"/>
</dbReference>
<dbReference type="Gene3D" id="1.10.555.10">
    <property type="entry name" value="Rho GTPase activation protein"/>
    <property type="match status" value="1"/>
</dbReference>
<dbReference type="SMART" id="SM00049">
    <property type="entry name" value="DEP"/>
    <property type="match status" value="1"/>
</dbReference>
<dbReference type="Gene3D" id="1.10.10.10">
    <property type="entry name" value="Winged helix-like DNA-binding domain superfamily/Winged helix DNA-binding domain"/>
    <property type="match status" value="1"/>
</dbReference>
<feature type="compositionally biased region" description="Basic and acidic residues" evidence="2">
    <location>
        <begin position="484"/>
        <end position="499"/>
    </location>
</feature>
<evidence type="ECO:0000259" key="3">
    <source>
        <dbReference type="PROSITE" id="PS50186"/>
    </source>
</evidence>
<dbReference type="InterPro" id="IPR008936">
    <property type="entry name" value="Rho_GTPase_activation_prot"/>
</dbReference>
<dbReference type="InterPro" id="IPR036390">
    <property type="entry name" value="WH_DNA-bd_sf"/>
</dbReference>
<dbReference type="SUPFAM" id="SSF46785">
    <property type="entry name" value="Winged helix' DNA-binding domain"/>
    <property type="match status" value="1"/>
</dbReference>
<dbReference type="CDD" id="cd04446">
    <property type="entry name" value="DEP_DEPDC4"/>
    <property type="match status" value="1"/>
</dbReference>
<dbReference type="SUPFAM" id="SSF48350">
    <property type="entry name" value="GTPase activation domain, GAP"/>
    <property type="match status" value="1"/>
</dbReference>
<sequence length="1033" mass="116343">MATVKEMAAALNLSGTFLHPPPVDRRMASEPFRATYIWSSIINNLQTRVEVKRRRHNLKSHNDCFLGSEAVDVILEHIVQNKFFGDAEIPRAKVVRVCQNLMDCKVFEPVGTKVFRKEKQAMFEDSNVSLYRFLNTQNTSTNSLETGSDTPGIQRTIYNRPCRRRDEPIYANCTPTRTDMSLEHLLGDLNVNPTNALSQTKVNEVWREQTLLRLLKLIDLPMLDTLLEGLESHQPPLHNMDSDFNLLYTRNYLDREVLKAFSASQEDRWLSTAVDCLEFLPDQLVVEVSSGLPSWTDDPQQCKRLLFSALTKHYSQPKFPPLLTNHMFDIHSGITELIVNGKLERALEALQLCLRLLPPHNREELRRLLCFMAVAAKPQEIKLHKEIENRMAVKRAFTRAIVHSKHLAKGKVDLLVLLLLDNHSEVFKIPGALHKLVSDKLVNILHGKDPDLITDAPYSLQLPNKSYKEVAKKTTKEELLALLRSTHENPKLSSKEKKLLQTTNDSRVPLLDSGMPKEDSNKPPCGENEQGDPSKARDAAKSLEPSEQSLRKRIRQSTPSPHRSNTPHSSPPRFVSVEELMETAKGVTNMALAHEIVVNGGFQVKPSQPAEGSLEKRVKEIVHKAFWDCLEAQLSEDPPSYDHAIKLLGEIKETLLSFLLPGHGRLRHQIEEALDLTLIQQQAENGALDIGKVASFVIDMMGMLCAPSRDEEIQKLRDITAIVPLFKAIFSVMDLMKIDMANFAVSSIRPHLMQQSVEYERKKFQEILDKQPNALDFTQKWLRDTASALLNGEWEGGASSAGATAPIPSSLHPLIVHNHAYLRLLKWDHASCLFPETVLMDQKRFQEMQWELEELTVVAAVLLIVYNNAGAAISGLPGLMERLKSTVRVLLAGMHSISFSVEEAFATIAERMCVEVEGSLAQHGFSPFSPDRKNVLKGQITAINLPENSIRKLIDSRVQTFLLGFLESSQQRGAVNMPGGLAPIQRELEEIAIKFSRLVNYNKLVFAPYYQRILQDVLREGCFPVTGTSIGQG</sequence>
<dbReference type="PANTHER" id="PTHR12832:SF15">
    <property type="entry name" value="T-COMPLEX PROTEIN 11-LIKE PROTEIN 1"/>
    <property type="match status" value="1"/>
</dbReference>
<dbReference type="CDD" id="cd04405">
    <property type="entry name" value="RhoGAP_BRCC3-like"/>
    <property type="match status" value="1"/>
</dbReference>
<feature type="compositionally biased region" description="Polar residues" evidence="2">
    <location>
        <begin position="556"/>
        <end position="568"/>
    </location>
</feature>
<reference evidence="4" key="1">
    <citation type="submission" date="2021-01" db="EMBL/GenBank/DDBJ databases">
        <authorList>
            <person name="Zahm M."/>
            <person name="Roques C."/>
            <person name="Cabau C."/>
            <person name="Klopp C."/>
            <person name="Donnadieu C."/>
            <person name="Jouanno E."/>
            <person name="Lampietro C."/>
            <person name="Louis A."/>
            <person name="Herpin A."/>
            <person name="Echchiki A."/>
            <person name="Berthelot C."/>
            <person name="Parey E."/>
            <person name="Roest-Crollius H."/>
            <person name="Braasch I."/>
            <person name="Postlethwait J."/>
            <person name="Bobe J."/>
            <person name="Montfort J."/>
            <person name="Bouchez O."/>
            <person name="Begum T."/>
            <person name="Mejri S."/>
            <person name="Adams A."/>
            <person name="Chen W.-J."/>
            <person name="Guiguen Y."/>
        </authorList>
    </citation>
    <scope>NUCLEOTIDE SEQUENCE</scope>
    <source>
        <strain evidence="4">YG-15Mar2019-1</strain>
        <tissue evidence="4">Brain</tissue>
    </source>
</reference>
<dbReference type="GO" id="GO:0035556">
    <property type="term" value="P:intracellular signal transduction"/>
    <property type="evidence" value="ECO:0007669"/>
    <property type="project" value="InterPro"/>
</dbReference>
<gene>
    <name evidence="4" type="ORF">MATL_G00098640</name>
</gene>
<dbReference type="InterPro" id="IPR000591">
    <property type="entry name" value="DEP_dom"/>
</dbReference>
<evidence type="ECO:0000256" key="2">
    <source>
        <dbReference type="SAM" id="MobiDB-lite"/>
    </source>
</evidence>
<feature type="domain" description="DEP" evidence="3">
    <location>
        <begin position="45"/>
        <end position="135"/>
    </location>
</feature>
<dbReference type="InterPro" id="IPR008862">
    <property type="entry name" value="Tcp11"/>
</dbReference>
<evidence type="ECO:0000313" key="4">
    <source>
        <dbReference type="EMBL" id="KAG7473697.1"/>
    </source>
</evidence>
<evidence type="ECO:0000256" key="1">
    <source>
        <dbReference type="ARBA" id="ARBA00010954"/>
    </source>
</evidence>
<name>A0A9D3Q2C9_MEGAT</name>
<comment type="similarity">
    <text evidence="1">Belongs to the TCP11 family.</text>
</comment>
<dbReference type="OrthoDB" id="276323at2759"/>
<dbReference type="Pfam" id="PF05794">
    <property type="entry name" value="Tcp11"/>
    <property type="match status" value="1"/>
</dbReference>
<dbReference type="Proteomes" id="UP001046870">
    <property type="component" value="Chromosome 7"/>
</dbReference>
<dbReference type="EMBL" id="JAFDVH010000007">
    <property type="protein sequence ID" value="KAG7473697.1"/>
    <property type="molecule type" value="Genomic_DNA"/>
</dbReference>
<protein>
    <recommendedName>
        <fullName evidence="3">DEP domain-containing protein</fullName>
    </recommendedName>
</protein>
<proteinExistence type="inferred from homology"/>
<dbReference type="PANTHER" id="PTHR12832">
    <property type="entry name" value="TESTIS-SPECIFIC PROTEIN PBS13 T-COMPLEX 11"/>
    <property type="match status" value="1"/>
</dbReference>
<keyword evidence="5" id="KW-1185">Reference proteome</keyword>
<dbReference type="AlphaFoldDB" id="A0A9D3Q2C9"/>
<accession>A0A9D3Q2C9</accession>
<feature type="region of interest" description="Disordered" evidence="2">
    <location>
        <begin position="484"/>
        <end position="574"/>
    </location>
</feature>
<dbReference type="Pfam" id="PF00610">
    <property type="entry name" value="DEP"/>
    <property type="match status" value="1"/>
</dbReference>
<dbReference type="PROSITE" id="PS50186">
    <property type="entry name" value="DEP"/>
    <property type="match status" value="1"/>
</dbReference>